<gene>
    <name evidence="2" type="ORF">FHS49_001576</name>
</gene>
<evidence type="ECO:0000313" key="3">
    <source>
        <dbReference type="Proteomes" id="UP000549617"/>
    </source>
</evidence>
<dbReference type="EMBL" id="JACIJC010000002">
    <property type="protein sequence ID" value="MBB5685568.1"/>
    <property type="molecule type" value="Genomic_DNA"/>
</dbReference>
<sequence length="137" mass="14719">MMRMIAILMGAALTVTGVQASAAKIDNGRAEARLAKALAGHVAGKPVDCLQLRDIRSSRIIDRTAILYETSGGKMYVNRPRSGATSLDSGDIMITDTHSSQLCSIDIVRLYDSGARMQSGFVGLGKFVPYVKTARRD</sequence>
<comment type="caution">
    <text evidence="2">The sequence shown here is derived from an EMBL/GenBank/DDBJ whole genome shotgun (WGS) entry which is preliminary data.</text>
</comment>
<feature type="chain" id="PRO_5030631104" evidence="1">
    <location>
        <begin position="21"/>
        <end position="137"/>
    </location>
</feature>
<keyword evidence="3" id="KW-1185">Reference proteome</keyword>
<evidence type="ECO:0000313" key="2">
    <source>
        <dbReference type="EMBL" id="MBB5685568.1"/>
    </source>
</evidence>
<organism evidence="2 3">
    <name type="scientific">Sphingobium boeckii</name>
    <dbReference type="NCBI Taxonomy" id="1082345"/>
    <lineage>
        <taxon>Bacteria</taxon>
        <taxon>Pseudomonadati</taxon>
        <taxon>Pseudomonadota</taxon>
        <taxon>Alphaproteobacteria</taxon>
        <taxon>Sphingomonadales</taxon>
        <taxon>Sphingomonadaceae</taxon>
        <taxon>Sphingobium</taxon>
    </lineage>
</organism>
<protein>
    <submittedName>
        <fullName evidence="2">Uncharacterized protein</fullName>
    </submittedName>
</protein>
<dbReference type="AlphaFoldDB" id="A0A7W9AH20"/>
<dbReference type="Proteomes" id="UP000549617">
    <property type="component" value="Unassembled WGS sequence"/>
</dbReference>
<name>A0A7W9AH20_9SPHN</name>
<reference evidence="2 3" key="1">
    <citation type="submission" date="2020-08" db="EMBL/GenBank/DDBJ databases">
        <title>Genomic Encyclopedia of Type Strains, Phase IV (KMG-IV): sequencing the most valuable type-strain genomes for metagenomic binning, comparative biology and taxonomic classification.</title>
        <authorList>
            <person name="Goeker M."/>
        </authorList>
    </citation>
    <scope>NUCLEOTIDE SEQUENCE [LARGE SCALE GENOMIC DNA]</scope>
    <source>
        <strain evidence="2 3">DSM 25079</strain>
    </source>
</reference>
<accession>A0A7W9AH20</accession>
<dbReference type="RefSeq" id="WP_246350432.1">
    <property type="nucleotide sequence ID" value="NZ_JACIJC010000002.1"/>
</dbReference>
<evidence type="ECO:0000256" key="1">
    <source>
        <dbReference type="SAM" id="SignalP"/>
    </source>
</evidence>
<keyword evidence="1" id="KW-0732">Signal</keyword>
<feature type="signal peptide" evidence="1">
    <location>
        <begin position="1"/>
        <end position="20"/>
    </location>
</feature>
<proteinExistence type="predicted"/>